<proteinExistence type="predicted"/>
<sequence length="110" mass="12735">YVVFVWYLHEKGEILTGYEFRDYGKLQRLPEGLTKLKRLQIRECPVAAQGHPPEPSARISDQALYVRQISAQDGLTSSLWKLEVFIDISEELKRKCRKLKGTIPIIEGYN</sequence>
<reference evidence="1" key="3">
    <citation type="journal article" date="2017" name="Nature">
        <title>Genome sequence of the progenitor of the wheat D genome Aegilops tauschii.</title>
        <authorList>
            <person name="Luo M.C."/>
            <person name="Gu Y.Q."/>
            <person name="Puiu D."/>
            <person name="Wang H."/>
            <person name="Twardziok S.O."/>
            <person name="Deal K.R."/>
            <person name="Huo N."/>
            <person name="Zhu T."/>
            <person name="Wang L."/>
            <person name="Wang Y."/>
            <person name="McGuire P.E."/>
            <person name="Liu S."/>
            <person name="Long H."/>
            <person name="Ramasamy R.K."/>
            <person name="Rodriguez J.C."/>
            <person name="Van S.L."/>
            <person name="Yuan L."/>
            <person name="Wang Z."/>
            <person name="Xia Z."/>
            <person name="Xiao L."/>
            <person name="Anderson O.D."/>
            <person name="Ouyang S."/>
            <person name="Liang Y."/>
            <person name="Zimin A.V."/>
            <person name="Pertea G."/>
            <person name="Qi P."/>
            <person name="Bennetzen J.L."/>
            <person name="Dai X."/>
            <person name="Dawson M.W."/>
            <person name="Muller H.G."/>
            <person name="Kugler K."/>
            <person name="Rivarola-Duarte L."/>
            <person name="Spannagl M."/>
            <person name="Mayer K.F.X."/>
            <person name="Lu F.H."/>
            <person name="Bevan M.W."/>
            <person name="Leroy P."/>
            <person name="Li P."/>
            <person name="You F.M."/>
            <person name="Sun Q."/>
            <person name="Liu Z."/>
            <person name="Lyons E."/>
            <person name="Wicker T."/>
            <person name="Salzberg S.L."/>
            <person name="Devos K.M."/>
            <person name="Dvorak J."/>
        </authorList>
    </citation>
    <scope>NUCLEOTIDE SEQUENCE [LARGE SCALE GENOMIC DNA]</scope>
    <source>
        <strain evidence="1">cv. AL8/78</strain>
    </source>
</reference>
<evidence type="ECO:0000313" key="2">
    <source>
        <dbReference type="Proteomes" id="UP000015105"/>
    </source>
</evidence>
<evidence type="ECO:0008006" key="3">
    <source>
        <dbReference type="Google" id="ProtNLM"/>
    </source>
</evidence>
<accession>A0A452XZD1</accession>
<name>A0A452XZD1_AEGTS</name>
<dbReference type="Proteomes" id="UP000015105">
    <property type="component" value="Chromosome 1D"/>
</dbReference>
<protein>
    <recommendedName>
        <fullName evidence="3">NB-ARC domain-containing protein</fullName>
    </recommendedName>
</protein>
<dbReference type="EnsemblPlants" id="AET1Gv20228900.11">
    <property type="protein sequence ID" value="AET1Gv20228900.11"/>
    <property type="gene ID" value="AET1Gv20228900"/>
</dbReference>
<dbReference type="AlphaFoldDB" id="A0A452XZD1"/>
<reference evidence="1" key="4">
    <citation type="submission" date="2019-03" db="UniProtKB">
        <authorList>
            <consortium name="EnsemblPlants"/>
        </authorList>
    </citation>
    <scope>IDENTIFICATION</scope>
</reference>
<reference evidence="2" key="2">
    <citation type="journal article" date="2017" name="Nat. Plants">
        <title>The Aegilops tauschii genome reveals multiple impacts of transposons.</title>
        <authorList>
            <person name="Zhao G."/>
            <person name="Zou C."/>
            <person name="Li K."/>
            <person name="Wang K."/>
            <person name="Li T."/>
            <person name="Gao L."/>
            <person name="Zhang X."/>
            <person name="Wang H."/>
            <person name="Yang Z."/>
            <person name="Liu X."/>
            <person name="Jiang W."/>
            <person name="Mao L."/>
            <person name="Kong X."/>
            <person name="Jiao Y."/>
            <person name="Jia J."/>
        </authorList>
    </citation>
    <scope>NUCLEOTIDE SEQUENCE [LARGE SCALE GENOMIC DNA]</scope>
    <source>
        <strain evidence="2">cv. AL8/78</strain>
    </source>
</reference>
<organism evidence="1 2">
    <name type="scientific">Aegilops tauschii subsp. strangulata</name>
    <name type="common">Goatgrass</name>
    <dbReference type="NCBI Taxonomy" id="200361"/>
    <lineage>
        <taxon>Eukaryota</taxon>
        <taxon>Viridiplantae</taxon>
        <taxon>Streptophyta</taxon>
        <taxon>Embryophyta</taxon>
        <taxon>Tracheophyta</taxon>
        <taxon>Spermatophyta</taxon>
        <taxon>Magnoliopsida</taxon>
        <taxon>Liliopsida</taxon>
        <taxon>Poales</taxon>
        <taxon>Poaceae</taxon>
        <taxon>BOP clade</taxon>
        <taxon>Pooideae</taxon>
        <taxon>Triticodae</taxon>
        <taxon>Triticeae</taxon>
        <taxon>Triticinae</taxon>
        <taxon>Aegilops</taxon>
    </lineage>
</organism>
<keyword evidence="2" id="KW-1185">Reference proteome</keyword>
<dbReference type="Gramene" id="AET1Gv20228900.11">
    <property type="protein sequence ID" value="AET1Gv20228900.11"/>
    <property type="gene ID" value="AET1Gv20228900"/>
</dbReference>
<evidence type="ECO:0000313" key="1">
    <source>
        <dbReference type="EnsemblPlants" id="AET1Gv20228900.11"/>
    </source>
</evidence>
<reference evidence="2" key="1">
    <citation type="journal article" date="2014" name="Science">
        <title>Ancient hybridizations among the ancestral genomes of bread wheat.</title>
        <authorList>
            <consortium name="International Wheat Genome Sequencing Consortium,"/>
            <person name="Marcussen T."/>
            <person name="Sandve S.R."/>
            <person name="Heier L."/>
            <person name="Spannagl M."/>
            <person name="Pfeifer M."/>
            <person name="Jakobsen K.S."/>
            <person name="Wulff B.B."/>
            <person name="Steuernagel B."/>
            <person name="Mayer K.F."/>
            <person name="Olsen O.A."/>
        </authorList>
    </citation>
    <scope>NUCLEOTIDE SEQUENCE [LARGE SCALE GENOMIC DNA]</scope>
    <source>
        <strain evidence="2">cv. AL8/78</strain>
    </source>
</reference>
<reference evidence="1" key="5">
    <citation type="journal article" date="2021" name="G3 (Bethesda)">
        <title>Aegilops tauschii genome assembly Aet v5.0 features greater sequence contiguity and improved annotation.</title>
        <authorList>
            <person name="Wang L."/>
            <person name="Zhu T."/>
            <person name="Rodriguez J.C."/>
            <person name="Deal K.R."/>
            <person name="Dubcovsky J."/>
            <person name="McGuire P.E."/>
            <person name="Lux T."/>
            <person name="Spannagl M."/>
            <person name="Mayer K.F.X."/>
            <person name="Baldrich P."/>
            <person name="Meyers B.C."/>
            <person name="Huo N."/>
            <person name="Gu Y.Q."/>
            <person name="Zhou H."/>
            <person name="Devos K.M."/>
            <person name="Bennetzen J.L."/>
            <person name="Unver T."/>
            <person name="Budak H."/>
            <person name="Gulick P.J."/>
            <person name="Galiba G."/>
            <person name="Kalapos B."/>
            <person name="Nelson D.R."/>
            <person name="Li P."/>
            <person name="You F.M."/>
            <person name="Luo M.C."/>
            <person name="Dvorak J."/>
        </authorList>
    </citation>
    <scope>NUCLEOTIDE SEQUENCE [LARGE SCALE GENOMIC DNA]</scope>
    <source>
        <strain evidence="1">cv. AL8/78</strain>
    </source>
</reference>